<dbReference type="eggNOG" id="KOG4177">
    <property type="taxonomic scope" value="Eukaryota"/>
</dbReference>
<dbReference type="InterPro" id="IPR027417">
    <property type="entry name" value="P-loop_NTPase"/>
</dbReference>
<evidence type="ECO:0000313" key="3">
    <source>
        <dbReference type="EMBL" id="EPS44771.1"/>
    </source>
</evidence>
<keyword evidence="1" id="KW-0677">Repeat</keyword>
<dbReference type="Pfam" id="PF24883">
    <property type="entry name" value="NPHP3_N"/>
    <property type="match status" value="1"/>
</dbReference>
<evidence type="ECO:0000259" key="2">
    <source>
        <dbReference type="Pfam" id="PF24883"/>
    </source>
</evidence>
<gene>
    <name evidence="3" type="ORF">H072_1200</name>
</gene>
<dbReference type="EMBL" id="AQGS01000033">
    <property type="protein sequence ID" value="EPS44771.1"/>
    <property type="molecule type" value="Genomic_DNA"/>
</dbReference>
<dbReference type="PANTHER" id="PTHR46082:SF11">
    <property type="entry name" value="AAA+ ATPASE DOMAIN-CONTAINING PROTEIN-RELATED"/>
    <property type="match status" value="1"/>
</dbReference>
<dbReference type="AlphaFoldDB" id="S8AUZ9"/>
<dbReference type="HOGENOM" id="CLU_000288_34_2_1"/>
<name>S8AUZ9_DACHA</name>
<reference evidence="4" key="2">
    <citation type="submission" date="2013-04" db="EMBL/GenBank/DDBJ databases">
        <title>Genomic mechanisms accounting for the adaptation to parasitism in nematode-trapping fungi.</title>
        <authorList>
            <person name="Ahren D.G."/>
        </authorList>
    </citation>
    <scope>NUCLEOTIDE SEQUENCE [LARGE SCALE GENOMIC DNA]</scope>
    <source>
        <strain evidence="4">CBS 200.50</strain>
    </source>
</reference>
<dbReference type="PANTHER" id="PTHR46082">
    <property type="entry name" value="ATP/GTP-BINDING PROTEIN-RELATED"/>
    <property type="match status" value="1"/>
</dbReference>
<dbReference type="InterPro" id="IPR053137">
    <property type="entry name" value="NLR-like"/>
</dbReference>
<dbReference type="SUPFAM" id="SSF53167">
    <property type="entry name" value="Purine and uridine phosphorylases"/>
    <property type="match status" value="1"/>
</dbReference>
<evidence type="ECO:0000256" key="1">
    <source>
        <dbReference type="ARBA" id="ARBA00022737"/>
    </source>
</evidence>
<sequence>MPKRNRSDYYDEDTAIRRSTPKTKFSRVDYTIGWIAALPVEMAAAKAMLDDIHEILPNRPTDRNTYIFGAIESHNIVITCLPEYGTIPVAVVASHMQSSFPSLRYYLMVGIGGGVPNPNKTVDIRLGDIVVSKPTGTFPGVVQYDYGKTLAGGCFERVGTLNKPAPDLLAAALQVHPDRISNLISEVKRRDSKNSIKFAHPGREQDQLFQADYHHNGENTCDNCDADRRVIRSSRGNNEPVVHYGLIGSGNQVMKDGRTRDKVAQQCGGIYCFEMEAAGLMDAFPSIVVRGICDYSDSHKNKHWQGYAAATAAAYAKLLVSALPPTEILDTEDTEEFKNTKLACLRSLSFPNIDARRHNIAKAHRDTCDWFFEKPKFLQWKNRVDIEDHNGVLWIKGKPGAGKSTLMKHTFLHCKKSFPAHSIAAYFFHARGNYLEKSSLGMLRSLLYQILDHDPQCYREFVPRFLDNKRKHGESWEWHPDELKDALREIVRYQSAPIILLVDALDECEEPEVRSVVRFLEGLSLDATTSGRMFNICLSSRHYPTITMRKVLELVVEAQTEHSQDITSYVLEELATSNPDIVTELLQKAQGVFMWVVLVTQMLNQAYEEGMLTAMRQKLYEIPNDLDEVFRTLLEKDNPYKRQTILMLQWVLFSLVPLTLAELYHAVRAGTEIEKLGSRNHSEETDQMISRFITTISRGLVEVYKGDVLDFMGHERICVQFIHETVKDFLTRNNRLRKLDSTLELDAIGASHERLAHCCLFYLAMLGSAFKEMPDTLNKDQLESYPFLQYASSNVSYHINLIGYNNESTLLLHLQQPEILRGVQIAHGARSSFPGIKFGTDASLLYISVVDILVKDYTKQPKGMKMLFKNG</sequence>
<organism evidence="3 4">
    <name type="scientific">Dactylellina haptotyla (strain CBS 200.50)</name>
    <name type="common">Nematode-trapping fungus</name>
    <name type="synonym">Monacrosporium haptotylum</name>
    <dbReference type="NCBI Taxonomy" id="1284197"/>
    <lineage>
        <taxon>Eukaryota</taxon>
        <taxon>Fungi</taxon>
        <taxon>Dikarya</taxon>
        <taxon>Ascomycota</taxon>
        <taxon>Pezizomycotina</taxon>
        <taxon>Orbiliomycetes</taxon>
        <taxon>Orbiliales</taxon>
        <taxon>Orbiliaceae</taxon>
        <taxon>Dactylellina</taxon>
    </lineage>
</organism>
<dbReference type="OMA" id="IYHAVEF"/>
<dbReference type="GO" id="GO:0003824">
    <property type="term" value="F:catalytic activity"/>
    <property type="evidence" value="ECO:0007669"/>
    <property type="project" value="InterPro"/>
</dbReference>
<dbReference type="GO" id="GO:0009116">
    <property type="term" value="P:nucleoside metabolic process"/>
    <property type="evidence" value="ECO:0007669"/>
    <property type="project" value="InterPro"/>
</dbReference>
<dbReference type="InterPro" id="IPR035994">
    <property type="entry name" value="Nucleoside_phosphorylase_sf"/>
</dbReference>
<dbReference type="OrthoDB" id="194358at2759"/>
<dbReference type="Gene3D" id="3.40.50.1580">
    <property type="entry name" value="Nucleoside phosphorylase domain"/>
    <property type="match status" value="1"/>
</dbReference>
<feature type="domain" description="Nephrocystin 3-like N-terminal" evidence="2">
    <location>
        <begin position="366"/>
        <end position="541"/>
    </location>
</feature>
<accession>S8AUZ9</accession>
<dbReference type="Gene3D" id="3.40.50.300">
    <property type="entry name" value="P-loop containing nucleotide triphosphate hydrolases"/>
    <property type="match status" value="1"/>
</dbReference>
<protein>
    <recommendedName>
        <fullName evidence="2">Nephrocystin 3-like N-terminal domain-containing protein</fullName>
    </recommendedName>
</protein>
<keyword evidence="4" id="KW-1185">Reference proteome</keyword>
<comment type="caution">
    <text evidence="3">The sequence shown here is derived from an EMBL/GenBank/DDBJ whole genome shotgun (WGS) entry which is preliminary data.</text>
</comment>
<dbReference type="SUPFAM" id="SSF52540">
    <property type="entry name" value="P-loop containing nucleoside triphosphate hydrolases"/>
    <property type="match status" value="1"/>
</dbReference>
<proteinExistence type="predicted"/>
<dbReference type="Proteomes" id="UP000015100">
    <property type="component" value="Unassembled WGS sequence"/>
</dbReference>
<dbReference type="InterPro" id="IPR056884">
    <property type="entry name" value="NPHP3-like_N"/>
</dbReference>
<evidence type="ECO:0000313" key="4">
    <source>
        <dbReference type="Proteomes" id="UP000015100"/>
    </source>
</evidence>
<reference evidence="3 4" key="1">
    <citation type="journal article" date="2013" name="PLoS Genet.">
        <title>Genomic mechanisms accounting for the adaptation to parasitism in nematode-trapping fungi.</title>
        <authorList>
            <person name="Meerupati T."/>
            <person name="Andersson K.M."/>
            <person name="Friman E."/>
            <person name="Kumar D."/>
            <person name="Tunlid A."/>
            <person name="Ahren D."/>
        </authorList>
    </citation>
    <scope>NUCLEOTIDE SEQUENCE [LARGE SCALE GENOMIC DNA]</scope>
    <source>
        <strain evidence="3 4">CBS 200.50</strain>
    </source>
</reference>